<dbReference type="GO" id="GO:0004497">
    <property type="term" value="F:monooxygenase activity"/>
    <property type="evidence" value="ECO:0007669"/>
    <property type="project" value="InterPro"/>
</dbReference>
<dbReference type="InterPro" id="IPR006905">
    <property type="entry name" value="Flavin_halogenase"/>
</dbReference>
<evidence type="ECO:0000313" key="4">
    <source>
        <dbReference type="Proteomes" id="UP000471435"/>
    </source>
</evidence>
<dbReference type="Proteomes" id="UP000471435">
    <property type="component" value="Unassembled WGS sequence"/>
</dbReference>
<keyword evidence="2" id="KW-0274">FAD</keyword>
<feature type="binding site" evidence="2">
    <location>
        <position position="330"/>
    </location>
    <ligand>
        <name>FAD</name>
        <dbReference type="ChEBI" id="CHEBI:57692"/>
    </ligand>
</feature>
<dbReference type="InterPro" id="IPR036188">
    <property type="entry name" value="FAD/NAD-bd_sf"/>
</dbReference>
<dbReference type="OrthoDB" id="7178350at2"/>
<feature type="active site" evidence="1">
    <location>
        <position position="77"/>
    </location>
</feature>
<dbReference type="Pfam" id="PF04820">
    <property type="entry name" value="Trp_halogenase"/>
    <property type="match status" value="1"/>
</dbReference>
<keyword evidence="4" id="KW-1185">Reference proteome</keyword>
<evidence type="ECO:0000256" key="2">
    <source>
        <dbReference type="PIRSR" id="PIRSR011396-2"/>
    </source>
</evidence>
<feature type="binding site" evidence="2">
    <location>
        <position position="343"/>
    </location>
    <ligand>
        <name>FAD</name>
        <dbReference type="ChEBI" id="CHEBI:57692"/>
    </ligand>
</feature>
<gene>
    <name evidence="3" type="ORF">GRI43_08535</name>
</gene>
<evidence type="ECO:0000256" key="1">
    <source>
        <dbReference type="PIRSR" id="PIRSR011396-1"/>
    </source>
</evidence>
<accession>A0A6I4V320</accession>
<dbReference type="InterPro" id="IPR050816">
    <property type="entry name" value="Flavin-dep_Halogenase_NPB"/>
</dbReference>
<dbReference type="PIRSF" id="PIRSF011396">
    <property type="entry name" value="Trp_halogenase"/>
    <property type="match status" value="1"/>
</dbReference>
<proteinExistence type="predicted"/>
<dbReference type="Gene3D" id="3.50.50.60">
    <property type="entry name" value="FAD/NAD(P)-binding domain"/>
    <property type="match status" value="1"/>
</dbReference>
<dbReference type="PANTHER" id="PTHR43747:SF4">
    <property type="entry name" value="FLAVIN-DEPENDENT TRYPTOPHAN HALOGENASE"/>
    <property type="match status" value="1"/>
</dbReference>
<dbReference type="PANTHER" id="PTHR43747">
    <property type="entry name" value="FAD-BINDING PROTEIN"/>
    <property type="match status" value="1"/>
</dbReference>
<feature type="binding site" evidence="2">
    <location>
        <begin position="14"/>
        <end position="17"/>
    </location>
    <ligand>
        <name>FAD</name>
        <dbReference type="ChEBI" id="CHEBI:57692"/>
    </ligand>
</feature>
<reference evidence="3 4" key="1">
    <citation type="submission" date="2019-12" db="EMBL/GenBank/DDBJ databases">
        <title>Genomic-based taxomic classification of the family Erythrobacteraceae.</title>
        <authorList>
            <person name="Xu L."/>
        </authorList>
    </citation>
    <scope>NUCLEOTIDE SEQUENCE [LARGE SCALE GENOMIC DNA]</scope>
    <source>
        <strain evidence="3 4">SW-109</strain>
    </source>
</reference>
<keyword evidence="2" id="KW-0285">Flavoprotein</keyword>
<feature type="binding site" evidence="2">
    <location>
        <position position="339"/>
    </location>
    <ligand>
        <name>L-tryptophan</name>
        <dbReference type="ChEBI" id="CHEBI:57912"/>
    </ligand>
</feature>
<dbReference type="GO" id="GO:0000166">
    <property type="term" value="F:nucleotide binding"/>
    <property type="evidence" value="ECO:0007669"/>
    <property type="project" value="UniProtKB-KW"/>
</dbReference>
<organism evidence="3 4">
    <name type="scientific">Pontixanthobacter luteolus</name>
    <dbReference type="NCBI Taxonomy" id="295089"/>
    <lineage>
        <taxon>Bacteria</taxon>
        <taxon>Pseudomonadati</taxon>
        <taxon>Pseudomonadota</taxon>
        <taxon>Alphaproteobacteria</taxon>
        <taxon>Sphingomonadales</taxon>
        <taxon>Erythrobacteraceae</taxon>
        <taxon>Pontixanthobacter</taxon>
    </lineage>
</organism>
<dbReference type="InterPro" id="IPR033856">
    <property type="entry name" value="Trp_halogen"/>
</dbReference>
<protein>
    <submittedName>
        <fullName evidence="3">FAD-dependent oxidoreductase</fullName>
    </submittedName>
</protein>
<name>A0A6I4V320_9SPHN</name>
<comment type="caution">
    <text evidence="3">The sequence shown here is derived from an EMBL/GenBank/DDBJ whole genome shotgun (WGS) entry which is preliminary data.</text>
</comment>
<sequence length="502" mass="56449">MTEQQSQSIIIVGGGTAGWMAAAALSRFTDRQITLVESDAIGTVGVGEATIPQIRLFNAGLGIDETEFLRETRGSFKLGIEFAGWAGEGRTYMHAFGNIGHPAGLLPFHHYWLRARKEGVAKSLGTYSLNERAGRALKMQMWRPKPGEQVPDMPWAYHFDAGLYAAYLRKYAEAKGVTRIEGKVDEVSRGEARITSITIEGGRTIFGDFFIDCSGFRSLLLGDALETPFQDWTHWLPCDRAVAVPCATKGDFTPYTKSTARKAGWQWRIPLQHRIGNGHVYCSEFMSDHEALETLLASIDGEPQTEPNRLKFTTGMRQQQWIGNCLALGLSAGFMEPLESTSIHLIQSSLARFLQMLPGAEPAAATIAEFNRQAEFEWTRIRDFLILHYTANGREGEPFWDRCRAMELPDTLSAKIEQFRASGFIHREHEELFTEQGWLQVFVGQDVMPESWNPMANAMPAHDLSAMMDRIEQRDTKLVETMPGHVEFLRAYCMPRENRKTA</sequence>
<dbReference type="SUPFAM" id="SSF51905">
    <property type="entry name" value="FAD/NAD(P)-binding domain"/>
    <property type="match status" value="1"/>
</dbReference>
<dbReference type="EMBL" id="WTYP01000002">
    <property type="protein sequence ID" value="MXP47426.1"/>
    <property type="molecule type" value="Genomic_DNA"/>
</dbReference>
<feature type="binding site" evidence="2">
    <location>
        <position position="184"/>
    </location>
    <ligand>
        <name>FAD</name>
        <dbReference type="ChEBI" id="CHEBI:57692"/>
    </ligand>
</feature>
<evidence type="ECO:0000313" key="3">
    <source>
        <dbReference type="EMBL" id="MXP47426.1"/>
    </source>
</evidence>
<feature type="binding site" evidence="2">
    <location>
        <position position="77"/>
    </location>
    <ligand>
        <name>7-chloro-L-tryptophan</name>
        <dbReference type="ChEBI" id="CHEBI:58713"/>
    </ligand>
</feature>
<dbReference type="AlphaFoldDB" id="A0A6I4V320"/>
<keyword evidence="2" id="KW-0547">Nucleotide-binding</keyword>